<evidence type="ECO:0000313" key="1">
    <source>
        <dbReference type="EMBL" id="JAE03122.1"/>
    </source>
</evidence>
<protein>
    <submittedName>
        <fullName evidence="1">Uncharacterized protein</fullName>
    </submittedName>
</protein>
<reference evidence="1" key="2">
    <citation type="journal article" date="2015" name="Data Brief">
        <title>Shoot transcriptome of the giant reed, Arundo donax.</title>
        <authorList>
            <person name="Barrero R.A."/>
            <person name="Guerrero F.D."/>
            <person name="Moolhuijzen P."/>
            <person name="Goolsby J.A."/>
            <person name="Tidwell J."/>
            <person name="Bellgard S.E."/>
            <person name="Bellgard M.I."/>
        </authorList>
    </citation>
    <scope>NUCLEOTIDE SEQUENCE</scope>
    <source>
        <tissue evidence="1">Shoot tissue taken approximately 20 cm above the soil surface</tissue>
    </source>
</reference>
<dbReference type="EMBL" id="GBRH01194774">
    <property type="protein sequence ID" value="JAE03122.1"/>
    <property type="molecule type" value="Transcribed_RNA"/>
</dbReference>
<organism evidence="1">
    <name type="scientific">Arundo donax</name>
    <name type="common">Giant reed</name>
    <name type="synonym">Donax arundinaceus</name>
    <dbReference type="NCBI Taxonomy" id="35708"/>
    <lineage>
        <taxon>Eukaryota</taxon>
        <taxon>Viridiplantae</taxon>
        <taxon>Streptophyta</taxon>
        <taxon>Embryophyta</taxon>
        <taxon>Tracheophyta</taxon>
        <taxon>Spermatophyta</taxon>
        <taxon>Magnoliopsida</taxon>
        <taxon>Liliopsida</taxon>
        <taxon>Poales</taxon>
        <taxon>Poaceae</taxon>
        <taxon>PACMAD clade</taxon>
        <taxon>Arundinoideae</taxon>
        <taxon>Arundineae</taxon>
        <taxon>Arundo</taxon>
    </lineage>
</organism>
<sequence>MNSLSLPPFRIDAAIASGGSIHRTAADNMCIRCLTCASPLSLGNTEPAKEHNCTMSCLQETARGESPHSVSYENFWRRVV</sequence>
<accession>A0A0A9EST6</accession>
<reference evidence="1" key="1">
    <citation type="submission" date="2014-09" db="EMBL/GenBank/DDBJ databases">
        <authorList>
            <person name="Magalhaes I.L.F."/>
            <person name="Oliveira U."/>
            <person name="Santos F.R."/>
            <person name="Vidigal T.H.D.A."/>
            <person name="Brescovit A.D."/>
            <person name="Santos A.J."/>
        </authorList>
    </citation>
    <scope>NUCLEOTIDE SEQUENCE</scope>
    <source>
        <tissue evidence="1">Shoot tissue taken approximately 20 cm above the soil surface</tissue>
    </source>
</reference>
<proteinExistence type="predicted"/>
<name>A0A0A9EST6_ARUDO</name>
<dbReference type="AlphaFoldDB" id="A0A0A9EST6"/>